<proteinExistence type="predicted"/>
<feature type="compositionally biased region" description="Basic and acidic residues" evidence="1">
    <location>
        <begin position="74"/>
        <end position="86"/>
    </location>
</feature>
<dbReference type="EMBL" id="JAIQCV010000006">
    <property type="protein sequence ID" value="KAH1092195.1"/>
    <property type="molecule type" value="Genomic_DNA"/>
</dbReference>
<sequence length="86" mass="10039">MGLQRVVIERDALNVIQRVKALKEDRSVLCSYMHDIQILSKVFEEYAFKKYLDLIKAETEGVMRGTGHMKRQKRGSDRKLLETVQV</sequence>
<protein>
    <recommendedName>
        <fullName evidence="4">RNase H type-1 domain-containing protein</fullName>
    </recommendedName>
</protein>
<dbReference type="Proteomes" id="UP000828251">
    <property type="component" value="Unassembled WGS sequence"/>
</dbReference>
<keyword evidence="3" id="KW-1185">Reference proteome</keyword>
<feature type="region of interest" description="Disordered" evidence="1">
    <location>
        <begin position="65"/>
        <end position="86"/>
    </location>
</feature>
<dbReference type="AlphaFoldDB" id="A0A9D3VSY6"/>
<evidence type="ECO:0000313" key="2">
    <source>
        <dbReference type="EMBL" id="KAH1092195.1"/>
    </source>
</evidence>
<evidence type="ECO:0000256" key="1">
    <source>
        <dbReference type="SAM" id="MobiDB-lite"/>
    </source>
</evidence>
<evidence type="ECO:0000313" key="3">
    <source>
        <dbReference type="Proteomes" id="UP000828251"/>
    </source>
</evidence>
<reference evidence="2 3" key="1">
    <citation type="journal article" date="2021" name="Plant Biotechnol. J.">
        <title>Multi-omics assisted identification of the key and species-specific regulatory components of drought-tolerant mechanisms in Gossypium stocksii.</title>
        <authorList>
            <person name="Yu D."/>
            <person name="Ke L."/>
            <person name="Zhang D."/>
            <person name="Wu Y."/>
            <person name="Sun Y."/>
            <person name="Mei J."/>
            <person name="Sun J."/>
            <person name="Sun Y."/>
        </authorList>
    </citation>
    <scope>NUCLEOTIDE SEQUENCE [LARGE SCALE GENOMIC DNA]</scope>
    <source>
        <strain evidence="3">cv. E1</strain>
        <tissue evidence="2">Leaf</tissue>
    </source>
</reference>
<evidence type="ECO:0008006" key="4">
    <source>
        <dbReference type="Google" id="ProtNLM"/>
    </source>
</evidence>
<organism evidence="2 3">
    <name type="scientific">Gossypium stocksii</name>
    <dbReference type="NCBI Taxonomy" id="47602"/>
    <lineage>
        <taxon>Eukaryota</taxon>
        <taxon>Viridiplantae</taxon>
        <taxon>Streptophyta</taxon>
        <taxon>Embryophyta</taxon>
        <taxon>Tracheophyta</taxon>
        <taxon>Spermatophyta</taxon>
        <taxon>Magnoliopsida</taxon>
        <taxon>eudicotyledons</taxon>
        <taxon>Gunneridae</taxon>
        <taxon>Pentapetalae</taxon>
        <taxon>rosids</taxon>
        <taxon>malvids</taxon>
        <taxon>Malvales</taxon>
        <taxon>Malvaceae</taxon>
        <taxon>Malvoideae</taxon>
        <taxon>Gossypium</taxon>
    </lineage>
</organism>
<accession>A0A9D3VSY6</accession>
<gene>
    <name evidence="2" type="ORF">J1N35_019452</name>
</gene>
<name>A0A9D3VSY6_9ROSI</name>
<comment type="caution">
    <text evidence="2">The sequence shown here is derived from an EMBL/GenBank/DDBJ whole genome shotgun (WGS) entry which is preliminary data.</text>
</comment>